<evidence type="ECO:0000256" key="13">
    <source>
        <dbReference type="RuleBase" id="RU000537"/>
    </source>
</evidence>
<dbReference type="GO" id="GO:0006605">
    <property type="term" value="P:protein targeting"/>
    <property type="evidence" value="ECO:0007669"/>
    <property type="project" value="UniProtKB-UniRule"/>
</dbReference>
<keyword evidence="12" id="KW-1003">Cell membrane</keyword>
<comment type="subunit">
    <text evidence="11 12">Component of the Sec protein translocase complex. Heterotrimer consisting of SecY, SecE and SecG subunits. The heterotrimers can form oligomers, although 1 heterotrimer is thought to be able to translocate proteins. Interacts with the ribosome. Interacts with SecDF, and other proteins may be involved. Interacts with SecA.</text>
</comment>
<evidence type="ECO:0000313" key="17">
    <source>
        <dbReference type="Proteomes" id="UP000030634"/>
    </source>
</evidence>
<dbReference type="NCBIfam" id="TIGR00967">
    <property type="entry name" value="3a0501s007"/>
    <property type="match status" value="1"/>
</dbReference>
<name>A0A0A7KEZ3_9DEIO</name>
<evidence type="ECO:0000256" key="7">
    <source>
        <dbReference type="ARBA" id="ARBA00023010"/>
    </source>
</evidence>
<dbReference type="SUPFAM" id="SSF103491">
    <property type="entry name" value="Preprotein translocase SecY subunit"/>
    <property type="match status" value="1"/>
</dbReference>
<dbReference type="STRING" id="1182571.QR90_05550"/>
<comment type="function">
    <text evidence="10 12 13">The central subunit of the protein translocation channel SecYEG. Consists of two halves formed by TMs 1-5 and 6-10. These two domains form a lateral gate at the front which open onto the bilayer between TMs 2 and 7, and are clamped together by SecE at the back. The channel is closed by both a pore ring composed of hydrophobic SecY resides and a short helix (helix 2A) on the extracellular side of the membrane which forms a plug. The plug probably moves laterally to allow the channel to open. The ring and the pore may move independently.</text>
</comment>
<feature type="transmembrane region" description="Helical" evidence="12">
    <location>
        <begin position="376"/>
        <end position="394"/>
    </location>
</feature>
<keyword evidence="7 12" id="KW-0811">Translocation</keyword>
<proteinExistence type="inferred from homology"/>
<dbReference type="RefSeq" id="WP_039682884.1">
    <property type="nucleotide sequence ID" value="NZ_CP010028.1"/>
</dbReference>
<feature type="transmembrane region" description="Helical" evidence="12">
    <location>
        <begin position="67"/>
        <end position="94"/>
    </location>
</feature>
<feature type="transmembrane region" description="Helical" evidence="12">
    <location>
        <begin position="145"/>
        <end position="166"/>
    </location>
</feature>
<dbReference type="InterPro" id="IPR002208">
    <property type="entry name" value="SecY/SEC61-alpha"/>
</dbReference>
<dbReference type="PIRSF" id="PIRSF004557">
    <property type="entry name" value="SecY"/>
    <property type="match status" value="1"/>
</dbReference>
<feature type="transmembrane region" description="Helical" evidence="12">
    <location>
        <begin position="211"/>
        <end position="230"/>
    </location>
</feature>
<sequence length="448" mass="47934">MLRAFRDAFRIPDLQRKIVFTLLLLAVYRLGSAIPTPGVNTAALSNATSGGLFGLISMISGGNLSQFSIFALGVLPYITASIVIQLMTTTIPALEKLSKEGEEGRKKINQFTRYSAVGLGAVQALFFSLFVTSNPAYVAVGWTPGLFTVLVMVLTQVAGIAFTMWIGERITEVGVGNGISLIITVGIISAYPREIAATAQLFRTDQVQLLSLLAFIAIILVTIAGIVYVYQGERRVPVTYARARGGAPTAAAGSASAAKSQGAGQATWLPIKVNQAGVIPVIFASAMLIIPNLIASATATRAPEVNAWISSNLVFGQPLYILLEAALIFGFTYLYNSVQFDPKRIAEQLREAGGFIPGVRPGTPTTEYLGSISSRLSLWGAIFLVVLTIIPQIVQRITGITTFQFSGTGLLIIVGVALETLKQLEAQLTVRRYDGFISKGRIRGRLNN</sequence>
<evidence type="ECO:0000256" key="14">
    <source>
        <dbReference type="RuleBase" id="RU003484"/>
    </source>
</evidence>
<reference evidence="17" key="1">
    <citation type="submission" date="2014-11" db="EMBL/GenBank/DDBJ databases">
        <title>Hymenobacter sp. DG25B genome submission.</title>
        <authorList>
            <person name="Jung H.-Y."/>
            <person name="Kim M.K."/>
            <person name="Srinivasan S."/>
            <person name="Lim S."/>
        </authorList>
    </citation>
    <scope>NUCLEOTIDE SEQUENCE [LARGE SCALE GENOMIC DNA]</scope>
    <source>
        <strain evidence="17">DY59</strain>
    </source>
</reference>
<accession>A0A0A7KEZ3</accession>
<dbReference type="InterPro" id="IPR026593">
    <property type="entry name" value="SecY"/>
</dbReference>
<keyword evidence="5 12" id="KW-0653">Protein transport</keyword>
<keyword evidence="3 12" id="KW-0813">Transport</keyword>
<feature type="transmembrane region" description="Helical" evidence="12">
    <location>
        <begin position="400"/>
        <end position="421"/>
    </location>
</feature>
<dbReference type="GO" id="GO:0043952">
    <property type="term" value="P:protein transport by the Sec complex"/>
    <property type="evidence" value="ECO:0007669"/>
    <property type="project" value="UniProtKB-UniRule"/>
</dbReference>
<comment type="subcellular location">
    <subcellularLocation>
        <location evidence="1">Cell inner membrane</location>
        <topology evidence="1">Multi-pass membrane protein</topology>
    </subcellularLocation>
    <subcellularLocation>
        <location evidence="12">Cell membrane</location>
        <topology evidence="12">Multi-pass membrane protein</topology>
    </subcellularLocation>
    <subcellularLocation>
        <location evidence="14">Membrane</location>
        <topology evidence="14">Multi-pass membrane protein</topology>
    </subcellularLocation>
</comment>
<dbReference type="InterPro" id="IPR030659">
    <property type="entry name" value="SecY_CS"/>
</dbReference>
<feature type="transmembrane region" description="Helical" evidence="12">
    <location>
        <begin position="114"/>
        <end position="133"/>
    </location>
</feature>
<feature type="transmembrane region" description="Helical" evidence="12">
    <location>
        <begin position="319"/>
        <end position="336"/>
    </location>
</feature>
<evidence type="ECO:0000256" key="10">
    <source>
        <dbReference type="ARBA" id="ARBA00057692"/>
    </source>
</evidence>
<dbReference type="AlphaFoldDB" id="A0A0A7KEZ3"/>
<keyword evidence="4 12" id="KW-0812">Transmembrane</keyword>
<comment type="caution">
    <text evidence="12">Lacks conserved residue(s) required for the propagation of feature annotation.</text>
</comment>
<dbReference type="Gene3D" id="1.10.3370.10">
    <property type="entry name" value="SecY subunit domain"/>
    <property type="match status" value="1"/>
</dbReference>
<dbReference type="GO" id="GO:0065002">
    <property type="term" value="P:intracellular protein transmembrane transport"/>
    <property type="evidence" value="ECO:0007669"/>
    <property type="project" value="UniProtKB-UniRule"/>
</dbReference>
<evidence type="ECO:0000313" key="16">
    <source>
        <dbReference type="EMBL" id="AIZ44675.1"/>
    </source>
</evidence>
<feature type="transmembrane region" description="Helical" evidence="12">
    <location>
        <begin position="278"/>
        <end position="299"/>
    </location>
</feature>
<dbReference type="PRINTS" id="PR00303">
    <property type="entry name" value="SECYTRNLCASE"/>
</dbReference>
<evidence type="ECO:0000256" key="11">
    <source>
        <dbReference type="ARBA" id="ARBA00063838"/>
    </source>
</evidence>
<dbReference type="PANTHER" id="PTHR10906">
    <property type="entry name" value="SECY/SEC61-ALPHA FAMILY MEMBER"/>
    <property type="match status" value="1"/>
</dbReference>
<dbReference type="FunFam" id="1.10.3370.10:FF:000001">
    <property type="entry name" value="Preprotein translocase subunit SecY"/>
    <property type="match status" value="1"/>
</dbReference>
<dbReference type="PROSITE" id="PS00756">
    <property type="entry name" value="SECY_2"/>
    <property type="match status" value="1"/>
</dbReference>
<feature type="transmembrane region" description="Helical" evidence="12">
    <location>
        <begin position="173"/>
        <end position="191"/>
    </location>
</feature>
<dbReference type="InterPro" id="IPR023201">
    <property type="entry name" value="SecY_dom_sf"/>
</dbReference>
<evidence type="ECO:0000256" key="6">
    <source>
        <dbReference type="ARBA" id="ARBA00022989"/>
    </source>
</evidence>
<dbReference type="EMBL" id="CP010028">
    <property type="protein sequence ID" value="AIZ44675.1"/>
    <property type="molecule type" value="Genomic_DNA"/>
</dbReference>
<evidence type="ECO:0000256" key="1">
    <source>
        <dbReference type="ARBA" id="ARBA00004429"/>
    </source>
</evidence>
<evidence type="ECO:0000256" key="4">
    <source>
        <dbReference type="ARBA" id="ARBA00022692"/>
    </source>
</evidence>
<evidence type="ECO:0000256" key="2">
    <source>
        <dbReference type="ARBA" id="ARBA00005751"/>
    </source>
</evidence>
<evidence type="ECO:0000256" key="15">
    <source>
        <dbReference type="RuleBase" id="RU004349"/>
    </source>
</evidence>
<comment type="similarity">
    <text evidence="2 12 15">Belongs to the SecY/SEC61-alpha family.</text>
</comment>
<evidence type="ECO:0000256" key="5">
    <source>
        <dbReference type="ARBA" id="ARBA00022927"/>
    </source>
</evidence>
<dbReference type="Pfam" id="PF00344">
    <property type="entry name" value="SecY"/>
    <property type="match status" value="1"/>
</dbReference>
<protein>
    <recommendedName>
        <fullName evidence="9 12">Protein translocase subunit SecY</fullName>
    </recommendedName>
</protein>
<organism evidence="16 17">
    <name type="scientific">Deinococcus radiopugnans</name>
    <dbReference type="NCBI Taxonomy" id="57497"/>
    <lineage>
        <taxon>Bacteria</taxon>
        <taxon>Thermotogati</taxon>
        <taxon>Deinococcota</taxon>
        <taxon>Deinococci</taxon>
        <taxon>Deinococcales</taxon>
        <taxon>Deinococcaceae</taxon>
        <taxon>Deinococcus</taxon>
    </lineage>
</organism>
<evidence type="ECO:0000256" key="12">
    <source>
        <dbReference type="HAMAP-Rule" id="MF_01465"/>
    </source>
</evidence>
<dbReference type="Proteomes" id="UP000030634">
    <property type="component" value="Chromosome"/>
</dbReference>
<keyword evidence="6 12" id="KW-1133">Transmembrane helix</keyword>
<evidence type="ECO:0000256" key="9">
    <source>
        <dbReference type="ARBA" id="ARBA00039733"/>
    </source>
</evidence>
<dbReference type="PROSITE" id="PS00755">
    <property type="entry name" value="SECY_1"/>
    <property type="match status" value="1"/>
</dbReference>
<dbReference type="KEGG" id="dsw:QR90_05550"/>
<evidence type="ECO:0000256" key="8">
    <source>
        <dbReference type="ARBA" id="ARBA00023136"/>
    </source>
</evidence>
<keyword evidence="8 12" id="KW-0472">Membrane</keyword>
<evidence type="ECO:0000256" key="3">
    <source>
        <dbReference type="ARBA" id="ARBA00022448"/>
    </source>
</evidence>
<dbReference type="HAMAP" id="MF_01465">
    <property type="entry name" value="SecY"/>
    <property type="match status" value="1"/>
</dbReference>
<dbReference type="HOGENOM" id="CLU_030313_0_0_0"/>
<dbReference type="GO" id="GO:0005886">
    <property type="term" value="C:plasma membrane"/>
    <property type="evidence" value="ECO:0007669"/>
    <property type="project" value="UniProtKB-SubCell"/>
</dbReference>
<gene>
    <name evidence="12" type="primary">secY</name>
    <name evidence="16" type="ORF">QR90_05550</name>
</gene>